<sequence length="85" mass="9755">MPLHFRPRSRRARAANRATFLRLGNSYRLSVYADPDDPAPWCVFADKVETAFINGGNPHAELLYYRLPTGRVEFGTIYIALEDLR</sequence>
<dbReference type="AlphaFoldDB" id="I3XAE6"/>
<dbReference type="PATRIC" id="fig|1185652.3.peg.4479"/>
<dbReference type="HOGENOM" id="CLU_2510900_0_0_5"/>
<organism evidence="1 2">
    <name type="scientific">Sinorhizobium fredii (strain USDA 257)</name>
    <dbReference type="NCBI Taxonomy" id="1185652"/>
    <lineage>
        <taxon>Bacteria</taxon>
        <taxon>Pseudomonadati</taxon>
        <taxon>Pseudomonadota</taxon>
        <taxon>Alphaproteobacteria</taxon>
        <taxon>Hyphomicrobiales</taxon>
        <taxon>Rhizobiaceae</taxon>
        <taxon>Sinorhizobium/Ensifer group</taxon>
        <taxon>Sinorhizobium</taxon>
    </lineage>
</organism>
<protein>
    <submittedName>
        <fullName evidence="1">Uncharacterized protein</fullName>
    </submittedName>
</protein>
<evidence type="ECO:0000313" key="1">
    <source>
        <dbReference type="EMBL" id="AFL52852.1"/>
    </source>
</evidence>
<dbReference type="RefSeq" id="WP_014764981.1">
    <property type="nucleotide sequence ID" value="NC_018000.1"/>
</dbReference>
<proteinExistence type="predicted"/>
<dbReference type="KEGG" id="sfd:USDA257_c43130"/>
<dbReference type="Proteomes" id="UP000006180">
    <property type="component" value="Chromosome"/>
</dbReference>
<evidence type="ECO:0000313" key="2">
    <source>
        <dbReference type="Proteomes" id="UP000006180"/>
    </source>
</evidence>
<gene>
    <name evidence="1" type="ORF">USDA257_c43130</name>
</gene>
<dbReference type="EMBL" id="CP003563">
    <property type="protein sequence ID" value="AFL52852.1"/>
    <property type="molecule type" value="Genomic_DNA"/>
</dbReference>
<accession>I3XAE6</accession>
<reference evidence="1 2" key="1">
    <citation type="journal article" date="2012" name="J. Bacteriol.">
        <title>Complete genome sequence of the broad-host-range strain Sinorhizobium fredii USDA257.</title>
        <authorList>
            <person name="Schuldes J."/>
            <person name="Rodriguez Orbegoso M."/>
            <person name="Schmeisser C."/>
            <person name="Krishnan H.B."/>
            <person name="Daniel R."/>
            <person name="Streit W.R."/>
        </authorList>
    </citation>
    <scope>NUCLEOTIDE SEQUENCE [LARGE SCALE GENOMIC DNA]</scope>
    <source>
        <strain evidence="1 2">USDA 257</strain>
    </source>
</reference>
<name>I3XAE6_SINF2</name>